<protein>
    <submittedName>
        <fullName evidence="1">Uncharacterized protein</fullName>
    </submittedName>
</protein>
<dbReference type="AlphaFoldDB" id="A0A367ENF5"/>
<proteinExistence type="predicted"/>
<evidence type="ECO:0000313" key="1">
    <source>
        <dbReference type="EMBL" id="RCG19125.1"/>
    </source>
</evidence>
<dbReference type="Proteomes" id="UP000253094">
    <property type="component" value="Unassembled WGS sequence"/>
</dbReference>
<reference evidence="1 2" key="1">
    <citation type="submission" date="2018-06" db="EMBL/GenBank/DDBJ databases">
        <title>Sphaerisporangium craniellae sp. nov., isolated from a marine sponge in the South China Sea.</title>
        <authorList>
            <person name="Li L."/>
        </authorList>
    </citation>
    <scope>NUCLEOTIDE SEQUENCE [LARGE SCALE GENOMIC DNA]</scope>
    <source>
        <strain evidence="1 2">CCTCC AA 208026</strain>
    </source>
</reference>
<dbReference type="EMBL" id="QOIL01000034">
    <property type="protein sequence ID" value="RCG19125.1"/>
    <property type="molecule type" value="Genomic_DNA"/>
</dbReference>
<comment type="caution">
    <text evidence="1">The sequence shown here is derived from an EMBL/GenBank/DDBJ whole genome shotgun (WGS) entry which is preliminary data.</text>
</comment>
<evidence type="ECO:0000313" key="2">
    <source>
        <dbReference type="Proteomes" id="UP000253094"/>
    </source>
</evidence>
<dbReference type="RefSeq" id="WP_114033780.1">
    <property type="nucleotide sequence ID" value="NZ_QOIL01000034.1"/>
</dbReference>
<gene>
    <name evidence="1" type="ORF">DQ384_38255</name>
</gene>
<accession>A0A367ENF5</accession>
<organism evidence="1 2">
    <name type="scientific">Sphaerisporangium album</name>
    <dbReference type="NCBI Taxonomy" id="509200"/>
    <lineage>
        <taxon>Bacteria</taxon>
        <taxon>Bacillati</taxon>
        <taxon>Actinomycetota</taxon>
        <taxon>Actinomycetes</taxon>
        <taxon>Streptosporangiales</taxon>
        <taxon>Streptosporangiaceae</taxon>
        <taxon>Sphaerisporangium</taxon>
    </lineage>
</organism>
<keyword evidence="2" id="KW-1185">Reference proteome</keyword>
<sequence length="81" mass="8729">MVITYVDDRGLVLTAPDVAQARREAERWLLEEGMPPLQVAQLDVPRAPASGAWWSGEQLLSAEEPGAQAVIVVDVPRPAPA</sequence>
<name>A0A367ENF5_9ACTN</name>